<feature type="transmembrane region" description="Helical" evidence="2">
    <location>
        <begin position="101"/>
        <end position="118"/>
    </location>
</feature>
<feature type="transmembrane region" description="Helical" evidence="2">
    <location>
        <begin position="451"/>
        <end position="470"/>
    </location>
</feature>
<accession>A0A9W7A6Q8</accession>
<feature type="transmembrane region" description="Helical" evidence="2">
    <location>
        <begin position="532"/>
        <end position="553"/>
    </location>
</feature>
<dbReference type="EMBL" id="BRXY01000087">
    <property type="protein sequence ID" value="GMH63683.1"/>
    <property type="molecule type" value="Genomic_DNA"/>
</dbReference>
<feature type="transmembrane region" description="Helical" evidence="2">
    <location>
        <begin position="673"/>
        <end position="692"/>
    </location>
</feature>
<keyword evidence="2" id="KW-0472">Membrane</keyword>
<comment type="caution">
    <text evidence="3">The sequence shown here is derived from an EMBL/GenBank/DDBJ whole genome shotgun (WGS) entry which is preliminary data.</text>
</comment>
<feature type="transmembrane region" description="Helical" evidence="2">
    <location>
        <begin position="858"/>
        <end position="875"/>
    </location>
</feature>
<feature type="transmembrane region" description="Helical" evidence="2">
    <location>
        <begin position="491"/>
        <end position="512"/>
    </location>
</feature>
<feature type="region of interest" description="Disordered" evidence="1">
    <location>
        <begin position="956"/>
        <end position="978"/>
    </location>
</feature>
<evidence type="ECO:0000256" key="1">
    <source>
        <dbReference type="SAM" id="MobiDB-lite"/>
    </source>
</evidence>
<feature type="transmembrane region" description="Helical" evidence="2">
    <location>
        <begin position="363"/>
        <end position="381"/>
    </location>
</feature>
<keyword evidence="2" id="KW-1133">Transmembrane helix</keyword>
<feature type="transmembrane region" description="Helical" evidence="2">
    <location>
        <begin position="277"/>
        <end position="297"/>
    </location>
</feature>
<feature type="transmembrane region" description="Helical" evidence="2">
    <location>
        <begin position="731"/>
        <end position="754"/>
    </location>
</feature>
<proteinExistence type="predicted"/>
<keyword evidence="2" id="KW-0812">Transmembrane</keyword>
<reference evidence="4" key="1">
    <citation type="journal article" date="2023" name="Commun. Biol.">
        <title>Genome analysis of Parmales, the sister group of diatoms, reveals the evolutionary specialization of diatoms from phago-mixotrophs to photoautotrophs.</title>
        <authorList>
            <person name="Ban H."/>
            <person name="Sato S."/>
            <person name="Yoshikawa S."/>
            <person name="Yamada K."/>
            <person name="Nakamura Y."/>
            <person name="Ichinomiya M."/>
            <person name="Sato N."/>
            <person name="Blanc-Mathieu R."/>
            <person name="Endo H."/>
            <person name="Kuwata A."/>
            <person name="Ogata H."/>
        </authorList>
    </citation>
    <scope>NUCLEOTIDE SEQUENCE [LARGE SCALE GENOMIC DNA]</scope>
    <source>
        <strain evidence="4">NIES 3701</strain>
    </source>
</reference>
<feature type="transmembrane region" description="Helical" evidence="2">
    <location>
        <begin position="573"/>
        <end position="593"/>
    </location>
</feature>
<feature type="transmembrane region" description="Helical" evidence="2">
    <location>
        <begin position="698"/>
        <end position="719"/>
    </location>
</feature>
<feature type="transmembrane region" description="Helical" evidence="2">
    <location>
        <begin position="895"/>
        <end position="915"/>
    </location>
</feature>
<keyword evidence="4" id="KW-1185">Reference proteome</keyword>
<evidence type="ECO:0000313" key="4">
    <source>
        <dbReference type="Proteomes" id="UP001165085"/>
    </source>
</evidence>
<organism evidence="3 4">
    <name type="scientific">Triparma strigata</name>
    <dbReference type="NCBI Taxonomy" id="1606541"/>
    <lineage>
        <taxon>Eukaryota</taxon>
        <taxon>Sar</taxon>
        <taxon>Stramenopiles</taxon>
        <taxon>Ochrophyta</taxon>
        <taxon>Bolidophyceae</taxon>
        <taxon>Parmales</taxon>
        <taxon>Triparmaceae</taxon>
        <taxon>Triparma</taxon>
    </lineage>
</organism>
<dbReference type="Proteomes" id="UP001165085">
    <property type="component" value="Unassembled WGS sequence"/>
</dbReference>
<feature type="transmembrane region" description="Helical" evidence="2">
    <location>
        <begin position="76"/>
        <end position="95"/>
    </location>
</feature>
<feature type="transmembrane region" description="Helical" evidence="2">
    <location>
        <begin position="613"/>
        <end position="632"/>
    </location>
</feature>
<name>A0A9W7A6Q8_9STRA</name>
<sequence>MFRLSTDEPHALAPIYRFGFLLLTTIPLAFNIFMLAYPNVYLWEALSQVYFAPSQASCVIYMCSRLMRKDMQFTEKLAFGVVCFQVFVQGLHALMVNKVQILAFAAFEIYFLYYLATYKIFRRLRKRLVYMEEQDMSWFLLTLFRRGVPALVPIVYLSAESLGCLLGETPDFTNPHMSTLEIIESGNSRFMHCVGMISANHAMGFHLSMLLTVSLFVLPFETSMTVQDIKNFNLNLHHQLIFGMIFSSSLIVVYLFATRVESEDVDGEEFKRDLTLINFLINFVHFTWAIAFVSFGFDALAKSKTNREEGGGGAGSSRSLEEQIATENSVIGRFAGLLQKKPFWNRYLGTKGEGKDRFSFAPIYRIIGLLASTVVPISVFLRFVRNDDQGNIIYFFGPSLLALHAALGSLLGLSDVRRQGYPWRELAIFAMNPLTLVLAGLNEIYSSGWTISSLQAFTGAVFLMLGWPLAEKARRMLRDLGDDGVLAKHMNAVFATSGSFMSPILFISLEALNCPVNTLQHGENAAVVCNGIMIPCAAMAFHICAAMTFKANFQPHIRFEASSLMNLEAVPKFRKVQICLAMVATISSMYMFATRAELESGEDSLETLRVLGFALVTFSWSTIFVVQVLAIWSGWETETEVELVEDVVGDEKEGEGDATAVSSTSTVALSKPYLIFFWALILAGSVVYPMIYVFTRNYYSFLVIYSSEVPLLISQVLLFAATPNAHCRRSLAVLCSPYLVFNLLWILAIVIAMAKGEEFATDTADMLLDIGTRLGTILASCLFFPTVVDTSIKLRQFTDGNLETLMLSIFSKFAAGIFLPFLYFTFEASGEIAYYRDSGYSEHRRIEAETSVKTAHSLLFHLMASWSLLLFVFPFKKVATVKELYMFKLSLFSRLQFIAGFIGTACSLLLFAMRWAFAWDVYQQTMLFVVKSTWVAIVLAESWMIKMQSGDRATTNNFGGTELGPDGSAKDEEEDLQEPTMLELMEM</sequence>
<evidence type="ECO:0000256" key="2">
    <source>
        <dbReference type="SAM" id="Phobius"/>
    </source>
</evidence>
<evidence type="ECO:0000313" key="3">
    <source>
        <dbReference type="EMBL" id="GMH63683.1"/>
    </source>
</evidence>
<protein>
    <submittedName>
        <fullName evidence="3">Uncharacterized protein</fullName>
    </submittedName>
</protein>
<feature type="transmembrane region" description="Helical" evidence="2">
    <location>
        <begin position="804"/>
        <end position="826"/>
    </location>
</feature>
<gene>
    <name evidence="3" type="ORF">TrST_g12029</name>
</gene>
<feature type="transmembrane region" description="Helical" evidence="2">
    <location>
        <begin position="393"/>
        <end position="414"/>
    </location>
</feature>
<feature type="transmembrane region" description="Helical" evidence="2">
    <location>
        <begin position="20"/>
        <end position="39"/>
    </location>
</feature>
<feature type="transmembrane region" description="Helical" evidence="2">
    <location>
        <begin position="201"/>
        <end position="220"/>
    </location>
</feature>
<dbReference type="AlphaFoldDB" id="A0A9W7A6Q8"/>
<dbReference type="OrthoDB" id="10369956at2759"/>
<feature type="transmembrane region" description="Helical" evidence="2">
    <location>
        <begin position="240"/>
        <end position="257"/>
    </location>
</feature>